<reference evidence="2 3" key="1">
    <citation type="submission" date="2020-01" db="EMBL/GenBank/DDBJ databases">
        <authorList>
            <person name="Kim M.K."/>
        </authorList>
    </citation>
    <scope>NUCLEOTIDE SEQUENCE [LARGE SCALE GENOMIC DNA]</scope>
    <source>
        <strain evidence="2 3">BT213</strain>
    </source>
</reference>
<dbReference type="Proteomes" id="UP000478546">
    <property type="component" value="Unassembled WGS sequence"/>
</dbReference>
<evidence type="ECO:0000313" key="2">
    <source>
        <dbReference type="EMBL" id="NDK54626.1"/>
    </source>
</evidence>
<keyword evidence="3" id="KW-1185">Reference proteome</keyword>
<feature type="chain" id="PRO_5025582069" description="DUF3575 domain-containing protein" evidence="1">
    <location>
        <begin position="24"/>
        <end position="173"/>
    </location>
</feature>
<sequence>MFLKTFRLFVFLLLIQLPLQLQAQEFTQNFRALLSLYLEVGGNSDSYALNLDHILYQREQWKGGLRAGLGTNIFFMKEEPGVYPVVPVEAYALLGKSRNHLEFGLGYTRRFTDDPDLLQNMYFGRIGFRYQVPKGGLLVRFGLTPFISPEGKDDKTGKVAVVPRFGLSIGRSW</sequence>
<gene>
    <name evidence="2" type="ORF">GWO68_01740</name>
</gene>
<comment type="caution">
    <text evidence="2">The sequence shown here is derived from an EMBL/GenBank/DDBJ whole genome shotgun (WGS) entry which is preliminary data.</text>
</comment>
<organism evidence="2 3">
    <name type="scientific">Pontibacter fetidus</name>
    <dbReference type="NCBI Taxonomy" id="2700082"/>
    <lineage>
        <taxon>Bacteria</taxon>
        <taxon>Pseudomonadati</taxon>
        <taxon>Bacteroidota</taxon>
        <taxon>Cytophagia</taxon>
        <taxon>Cytophagales</taxon>
        <taxon>Hymenobacteraceae</taxon>
        <taxon>Pontibacter</taxon>
    </lineage>
</organism>
<name>A0A6B2H1Y9_9BACT</name>
<keyword evidence="1" id="KW-0732">Signal</keyword>
<evidence type="ECO:0000256" key="1">
    <source>
        <dbReference type="SAM" id="SignalP"/>
    </source>
</evidence>
<dbReference type="EMBL" id="JAAEAA010000002">
    <property type="protein sequence ID" value="NDK54626.1"/>
    <property type="molecule type" value="Genomic_DNA"/>
</dbReference>
<evidence type="ECO:0008006" key="4">
    <source>
        <dbReference type="Google" id="ProtNLM"/>
    </source>
</evidence>
<protein>
    <recommendedName>
        <fullName evidence="4">DUF3575 domain-containing protein</fullName>
    </recommendedName>
</protein>
<dbReference type="AlphaFoldDB" id="A0A6B2H1Y9"/>
<evidence type="ECO:0000313" key="3">
    <source>
        <dbReference type="Proteomes" id="UP000478546"/>
    </source>
</evidence>
<proteinExistence type="predicted"/>
<accession>A0A6B2H1Y9</accession>
<dbReference type="RefSeq" id="WP_162344681.1">
    <property type="nucleotide sequence ID" value="NZ_JAAEAA010000002.1"/>
</dbReference>
<feature type="signal peptide" evidence="1">
    <location>
        <begin position="1"/>
        <end position="23"/>
    </location>
</feature>